<dbReference type="OMA" id="RDRWITN"/>
<dbReference type="AlphaFoldDB" id="A0A0D9QRG3"/>
<dbReference type="RefSeq" id="XP_012333821.1">
    <property type="nucleotide sequence ID" value="XM_012478398.1"/>
</dbReference>
<evidence type="ECO:0000256" key="2">
    <source>
        <dbReference type="SAM" id="SignalP"/>
    </source>
</evidence>
<dbReference type="GeneID" id="24266068"/>
<feature type="region of interest" description="Disordered" evidence="1">
    <location>
        <begin position="259"/>
        <end position="298"/>
    </location>
</feature>
<dbReference type="SUPFAM" id="SSF50729">
    <property type="entry name" value="PH domain-like"/>
    <property type="match status" value="1"/>
</dbReference>
<dbReference type="EMBL" id="KQ001650">
    <property type="protein sequence ID" value="KJP89543.1"/>
    <property type="molecule type" value="Genomic_DNA"/>
</dbReference>
<feature type="chain" id="PRO_5002344258" description="PH domain-containing protein" evidence="2">
    <location>
        <begin position="19"/>
        <end position="298"/>
    </location>
</feature>
<evidence type="ECO:0000313" key="3">
    <source>
        <dbReference type="EMBL" id="KJP89543.1"/>
    </source>
</evidence>
<evidence type="ECO:0000313" key="4">
    <source>
        <dbReference type="Proteomes" id="UP000054561"/>
    </source>
</evidence>
<keyword evidence="2" id="KW-0732">Signal</keyword>
<dbReference type="Proteomes" id="UP000054561">
    <property type="component" value="Unassembled WGS sequence"/>
</dbReference>
<accession>A0A0D9QRG3</accession>
<keyword evidence="4" id="KW-1185">Reference proteome</keyword>
<protein>
    <recommendedName>
        <fullName evidence="5">PH domain-containing protein</fullName>
    </recommendedName>
</protein>
<feature type="region of interest" description="Disordered" evidence="1">
    <location>
        <begin position="73"/>
        <end position="94"/>
    </location>
</feature>
<organism evidence="3 4">
    <name type="scientific">Plasmodium fragile</name>
    <dbReference type="NCBI Taxonomy" id="5857"/>
    <lineage>
        <taxon>Eukaryota</taxon>
        <taxon>Sar</taxon>
        <taxon>Alveolata</taxon>
        <taxon>Apicomplexa</taxon>
        <taxon>Aconoidasida</taxon>
        <taxon>Haemosporida</taxon>
        <taxon>Plasmodiidae</taxon>
        <taxon>Plasmodium</taxon>
        <taxon>Plasmodium (Plasmodium)</taxon>
    </lineage>
</organism>
<dbReference type="OrthoDB" id="375723at2759"/>
<feature type="compositionally biased region" description="Polar residues" evidence="1">
    <location>
        <begin position="73"/>
        <end position="91"/>
    </location>
</feature>
<feature type="compositionally biased region" description="Polar residues" evidence="1">
    <location>
        <begin position="264"/>
        <end position="273"/>
    </location>
</feature>
<evidence type="ECO:0000256" key="1">
    <source>
        <dbReference type="SAM" id="MobiDB-lite"/>
    </source>
</evidence>
<gene>
    <name evidence="3" type="ORF">AK88_00754</name>
</gene>
<reference evidence="3 4" key="1">
    <citation type="submission" date="2014-03" db="EMBL/GenBank/DDBJ databases">
        <title>The Genome Sequence of Plasmodium fragile nilgiri.</title>
        <authorList>
            <consortium name="The Broad Institute Genomics Platform"/>
            <consortium name="The Broad Institute Genome Sequencing Center for Infectious Disease"/>
            <person name="Neafsey D."/>
            <person name="Duraisingh M."/>
            <person name="Young S.K."/>
            <person name="Zeng Q."/>
            <person name="Gargeya S."/>
            <person name="Abouelleil A."/>
            <person name="Alvarado L."/>
            <person name="Chapman S.B."/>
            <person name="Gainer-Dewar J."/>
            <person name="Goldberg J."/>
            <person name="Griggs A."/>
            <person name="Gujja S."/>
            <person name="Hansen M."/>
            <person name="Howarth C."/>
            <person name="Imamovic A."/>
            <person name="Larimer J."/>
            <person name="Pearson M."/>
            <person name="Poon T.W."/>
            <person name="Priest M."/>
            <person name="Roberts A."/>
            <person name="Saif S."/>
            <person name="Shea T."/>
            <person name="Sykes S."/>
            <person name="Wortman J."/>
            <person name="Nusbaum C."/>
            <person name="Birren B."/>
        </authorList>
    </citation>
    <scope>NUCLEOTIDE SEQUENCE [LARGE SCALE GENOMIC DNA]</scope>
    <source>
        <strain evidence="4">nilgiri</strain>
    </source>
</reference>
<name>A0A0D9QRG3_PLAFR</name>
<dbReference type="VEuPathDB" id="PlasmoDB:AK88_00754"/>
<feature type="signal peptide" evidence="2">
    <location>
        <begin position="1"/>
        <end position="18"/>
    </location>
</feature>
<proteinExistence type="predicted"/>
<sequence length="298" mass="34052">MRVLSLLSAICLVCTCRGHRNLFARNNYLQYLRSQNFMQEKPKYQKLNQNYSEDLNEFDNYEDDEFDAENLEATSQQRDTHNSGTSSSSNENKLEFKNIDKELNNMGEILHDEKDNHLLMGGGRECSVSDKGILDVSLNSTDIFNLTKYAVEMSSSGILIKDTQNSNVVKEISFDTIKLPIETIEETRECWKIRSHTETLLFCERSKEDRDRWITNILKALFCYNTNNLTIDERVYTGLSSKVDIPKESTVDARIAASLKHEPNSTGDNSSNGRAKRKGNNNITISNLKNDKPQIVVN</sequence>
<evidence type="ECO:0008006" key="5">
    <source>
        <dbReference type="Google" id="ProtNLM"/>
    </source>
</evidence>